<proteinExistence type="predicted"/>
<protein>
    <submittedName>
        <fullName evidence="1">Uncharacterized protein</fullName>
    </submittedName>
</protein>
<dbReference type="EMBL" id="RBQG01000316">
    <property type="protein sequence ID" value="RMP07089.1"/>
    <property type="molecule type" value="Genomic_DNA"/>
</dbReference>
<dbReference type="AlphaFoldDB" id="A0A3M4AJK8"/>
<evidence type="ECO:0000313" key="2">
    <source>
        <dbReference type="Proteomes" id="UP000267908"/>
    </source>
</evidence>
<gene>
    <name evidence="1" type="ORF">ALQ28_103947</name>
</gene>
<sequence length="159" mass="17483">MSLANDGLLHRRVSRSAVINEVLSIFKPRDLRIASSSSTVRPSTLINQLGCEPKSVIASLNPRALSPTSLIARCRLMHRQGQMVPLKIHVWMLINPGFEVWEVILAVGAFHICIFDDGETGATAPVNPFATMSLLIGCRRHGVNCDARLILHHLGQQKS</sequence>
<reference evidence="1 2" key="1">
    <citation type="submission" date="2018-08" db="EMBL/GenBank/DDBJ databases">
        <title>Recombination of ecologically and evolutionarily significant loci maintains genetic cohesion in the Pseudomonas syringae species complex.</title>
        <authorList>
            <person name="Dillon M."/>
            <person name="Thakur S."/>
            <person name="Almeida R.N.D."/>
            <person name="Weir B.S."/>
            <person name="Guttman D.S."/>
        </authorList>
    </citation>
    <scope>NUCLEOTIDE SEQUENCE [LARGE SCALE GENOMIC DNA]</scope>
    <source>
        <strain evidence="1 2">ICMP 4330</strain>
    </source>
</reference>
<comment type="caution">
    <text evidence="1">The sequence shown here is derived from an EMBL/GenBank/DDBJ whole genome shotgun (WGS) entry which is preliminary data.</text>
</comment>
<organism evidence="1 2">
    <name type="scientific">Pseudomonas syringae pv. delphinii</name>
    <dbReference type="NCBI Taxonomy" id="192088"/>
    <lineage>
        <taxon>Bacteria</taxon>
        <taxon>Pseudomonadati</taxon>
        <taxon>Pseudomonadota</taxon>
        <taxon>Gammaproteobacteria</taxon>
        <taxon>Pseudomonadales</taxon>
        <taxon>Pseudomonadaceae</taxon>
        <taxon>Pseudomonas</taxon>
    </lineage>
</organism>
<dbReference type="Proteomes" id="UP000267908">
    <property type="component" value="Unassembled WGS sequence"/>
</dbReference>
<accession>A0A3M4AJK8</accession>
<evidence type="ECO:0000313" key="1">
    <source>
        <dbReference type="EMBL" id="RMP07089.1"/>
    </source>
</evidence>
<name>A0A3M4AJK8_9PSED</name>